<accession>A0AAD9D052</accession>
<organism evidence="1 2">
    <name type="scientific">Papiliotrema laurentii</name>
    <name type="common">Cryptococcus laurentii</name>
    <dbReference type="NCBI Taxonomy" id="5418"/>
    <lineage>
        <taxon>Eukaryota</taxon>
        <taxon>Fungi</taxon>
        <taxon>Dikarya</taxon>
        <taxon>Basidiomycota</taxon>
        <taxon>Agaricomycotina</taxon>
        <taxon>Tremellomycetes</taxon>
        <taxon>Tremellales</taxon>
        <taxon>Rhynchogastremaceae</taxon>
        <taxon>Papiliotrema</taxon>
    </lineage>
</organism>
<comment type="caution">
    <text evidence="1">The sequence shown here is derived from an EMBL/GenBank/DDBJ whole genome shotgun (WGS) entry which is preliminary data.</text>
</comment>
<gene>
    <name evidence="1" type="ORF">DB88DRAFT_497842</name>
</gene>
<sequence>MSDHKNVIVKFKKDASPADKAGVLQDLQSKGGQVTKDDNVNSSIFPFAVVKLPVEHFHALHNEVQSGHHFVDHVEEDGTVHTQ</sequence>
<dbReference type="AlphaFoldDB" id="A0AAD9D052"/>
<proteinExistence type="predicted"/>
<dbReference type="SUPFAM" id="SSF54897">
    <property type="entry name" value="Protease propeptides/inhibitors"/>
    <property type="match status" value="1"/>
</dbReference>
<dbReference type="Proteomes" id="UP001182556">
    <property type="component" value="Unassembled WGS sequence"/>
</dbReference>
<dbReference type="InterPro" id="IPR037045">
    <property type="entry name" value="S8pro/Inhibitor_I9_sf"/>
</dbReference>
<name>A0AAD9D052_PAPLA</name>
<protein>
    <recommendedName>
        <fullName evidence="3">Inhibitor I9 domain-containing protein</fullName>
    </recommendedName>
</protein>
<evidence type="ECO:0008006" key="3">
    <source>
        <dbReference type="Google" id="ProtNLM"/>
    </source>
</evidence>
<evidence type="ECO:0000313" key="2">
    <source>
        <dbReference type="Proteomes" id="UP001182556"/>
    </source>
</evidence>
<reference evidence="1" key="1">
    <citation type="submission" date="2023-02" db="EMBL/GenBank/DDBJ databases">
        <title>Identification and recombinant expression of a fungal hydrolase from Papiliotrema laurentii that hydrolyzes apple cutin and clears colloidal polyester polyurethane.</title>
        <authorList>
            <consortium name="DOE Joint Genome Institute"/>
            <person name="Roman V.A."/>
            <person name="Bojanowski C."/>
            <person name="Crable B.R."/>
            <person name="Wagner D.N."/>
            <person name="Hung C.S."/>
            <person name="Nadeau L.J."/>
            <person name="Schratz L."/>
            <person name="Haridas S."/>
            <person name="Pangilinan J."/>
            <person name="Lipzen A."/>
            <person name="Na H."/>
            <person name="Yan M."/>
            <person name="Ng V."/>
            <person name="Grigoriev I.V."/>
            <person name="Spatafora J.W."/>
            <person name="Barlow D."/>
            <person name="Biffinger J."/>
            <person name="Kelley-Loughnane N."/>
            <person name="Varaljay V.A."/>
            <person name="Crookes-Goodson W.J."/>
        </authorList>
    </citation>
    <scope>NUCLEOTIDE SEQUENCE</scope>
    <source>
        <strain evidence="1">5307AH</strain>
    </source>
</reference>
<evidence type="ECO:0000313" key="1">
    <source>
        <dbReference type="EMBL" id="KAK1922311.1"/>
    </source>
</evidence>
<dbReference type="Gene3D" id="3.30.70.80">
    <property type="entry name" value="Peptidase S8 propeptide/proteinase inhibitor I9"/>
    <property type="match status" value="1"/>
</dbReference>
<keyword evidence="2" id="KW-1185">Reference proteome</keyword>
<dbReference type="EMBL" id="JAODAN010000009">
    <property type="protein sequence ID" value="KAK1922311.1"/>
    <property type="molecule type" value="Genomic_DNA"/>
</dbReference>